<evidence type="ECO:0000313" key="3">
    <source>
        <dbReference type="Proteomes" id="UP000320209"/>
    </source>
</evidence>
<sequence>MSPTLPRGQVHPDLGAISGTGDLRDIVGALLTYGLLLSVAMLIISAITWAIASGAGSWHGASRAKVGVLVALGGAVLAGGTLAWANWLVGIGARL</sequence>
<name>A0A543A8D5_9ACTN</name>
<dbReference type="EMBL" id="VFOV01000001">
    <property type="protein sequence ID" value="TQL68861.1"/>
    <property type="molecule type" value="Genomic_DNA"/>
</dbReference>
<dbReference type="Proteomes" id="UP000320209">
    <property type="component" value="Unassembled WGS sequence"/>
</dbReference>
<keyword evidence="1" id="KW-0472">Membrane</keyword>
<evidence type="ECO:0008006" key="4">
    <source>
        <dbReference type="Google" id="ProtNLM"/>
    </source>
</evidence>
<feature type="transmembrane region" description="Helical" evidence="1">
    <location>
        <begin position="64"/>
        <end position="85"/>
    </location>
</feature>
<evidence type="ECO:0000313" key="2">
    <source>
        <dbReference type="EMBL" id="TQL68861.1"/>
    </source>
</evidence>
<dbReference type="AlphaFoldDB" id="A0A543A8D5"/>
<dbReference type="OrthoDB" id="4774950at2"/>
<accession>A0A543A8D5</accession>
<reference evidence="2 3" key="1">
    <citation type="submission" date="2019-06" db="EMBL/GenBank/DDBJ databases">
        <title>Sequencing the genomes of 1000 actinobacteria strains.</title>
        <authorList>
            <person name="Klenk H.-P."/>
        </authorList>
    </citation>
    <scope>NUCLEOTIDE SEQUENCE [LARGE SCALE GENOMIC DNA]</scope>
    <source>
        <strain evidence="2 3">DSM 25218</strain>
    </source>
</reference>
<dbReference type="Pfam" id="PF19607">
    <property type="entry name" value="DUF6112"/>
    <property type="match status" value="1"/>
</dbReference>
<dbReference type="InterPro" id="IPR046094">
    <property type="entry name" value="DUF6112"/>
</dbReference>
<organism evidence="2 3">
    <name type="scientific">Nocardioides albertanoniae</name>
    <dbReference type="NCBI Taxonomy" id="1175486"/>
    <lineage>
        <taxon>Bacteria</taxon>
        <taxon>Bacillati</taxon>
        <taxon>Actinomycetota</taxon>
        <taxon>Actinomycetes</taxon>
        <taxon>Propionibacteriales</taxon>
        <taxon>Nocardioidaceae</taxon>
        <taxon>Nocardioides</taxon>
    </lineage>
</organism>
<protein>
    <recommendedName>
        <fullName evidence="4">Integral membrane protein</fullName>
    </recommendedName>
</protein>
<comment type="caution">
    <text evidence="2">The sequence shown here is derived from an EMBL/GenBank/DDBJ whole genome shotgun (WGS) entry which is preliminary data.</text>
</comment>
<keyword evidence="1" id="KW-1133">Transmembrane helix</keyword>
<evidence type="ECO:0000256" key="1">
    <source>
        <dbReference type="SAM" id="Phobius"/>
    </source>
</evidence>
<keyword evidence="1" id="KW-0812">Transmembrane</keyword>
<feature type="transmembrane region" description="Helical" evidence="1">
    <location>
        <begin position="30"/>
        <end position="52"/>
    </location>
</feature>
<dbReference type="RefSeq" id="WP_141780794.1">
    <property type="nucleotide sequence ID" value="NZ_VFOV01000001.1"/>
</dbReference>
<proteinExistence type="predicted"/>
<gene>
    <name evidence="2" type="ORF">FB381_2760</name>
</gene>
<keyword evidence="3" id="KW-1185">Reference proteome</keyword>